<dbReference type="InterPro" id="IPR036390">
    <property type="entry name" value="WH_DNA-bd_sf"/>
</dbReference>
<dbReference type="EMBL" id="BAAANC010000002">
    <property type="protein sequence ID" value="GAA1529793.1"/>
    <property type="molecule type" value="Genomic_DNA"/>
</dbReference>
<dbReference type="InterPro" id="IPR036388">
    <property type="entry name" value="WH-like_DNA-bd_sf"/>
</dbReference>
<dbReference type="Pfam" id="PF12840">
    <property type="entry name" value="HTH_20"/>
    <property type="match status" value="1"/>
</dbReference>
<evidence type="ECO:0000313" key="3">
    <source>
        <dbReference type="Proteomes" id="UP001500363"/>
    </source>
</evidence>
<feature type="domain" description="HTH arsR-type" evidence="1">
    <location>
        <begin position="18"/>
        <end position="113"/>
    </location>
</feature>
<dbReference type="InterPro" id="IPR001845">
    <property type="entry name" value="HTH_ArsR_DNA-bd_dom"/>
</dbReference>
<name>A0ABP4LTV6_9ACTN</name>
<gene>
    <name evidence="2" type="ORF">GCM10009741_34610</name>
</gene>
<sequence length="206" mass="23077">MSLESEDPRRRRLLDDPLAIRAMAHPVRLDLQALLGKEGPLTAADAARRLGISQALASHHLRQLAKYDFVEPAPGKDNRERPWRLVSTSQTWRSARLTSEGAAAADILEQLIAERALNNLTDWQQRRRTEPDVLVENSGISHTGIYLTAEELAELEEQIGSLLQRYVDERPIDDKSTRPPGSRLVDITRIISVLPEETAPPPEEDA</sequence>
<dbReference type="SMART" id="SM00418">
    <property type="entry name" value="HTH_ARSR"/>
    <property type="match status" value="1"/>
</dbReference>
<dbReference type="CDD" id="cd00090">
    <property type="entry name" value="HTH_ARSR"/>
    <property type="match status" value="1"/>
</dbReference>
<dbReference type="RefSeq" id="WP_344175162.1">
    <property type="nucleotide sequence ID" value="NZ_BAAANC010000002.1"/>
</dbReference>
<accession>A0ABP4LTV6</accession>
<reference evidence="3" key="1">
    <citation type="journal article" date="2019" name="Int. J. Syst. Evol. Microbiol.">
        <title>The Global Catalogue of Microorganisms (GCM) 10K type strain sequencing project: providing services to taxonomists for standard genome sequencing and annotation.</title>
        <authorList>
            <consortium name="The Broad Institute Genomics Platform"/>
            <consortium name="The Broad Institute Genome Sequencing Center for Infectious Disease"/>
            <person name="Wu L."/>
            <person name="Ma J."/>
        </authorList>
    </citation>
    <scope>NUCLEOTIDE SEQUENCE [LARGE SCALE GENOMIC DNA]</scope>
    <source>
        <strain evidence="3">JCM 14303</strain>
    </source>
</reference>
<comment type="caution">
    <text evidence="2">The sequence shown here is derived from an EMBL/GenBank/DDBJ whole genome shotgun (WGS) entry which is preliminary data.</text>
</comment>
<dbReference type="SUPFAM" id="SSF46785">
    <property type="entry name" value="Winged helix' DNA-binding domain"/>
    <property type="match status" value="1"/>
</dbReference>
<proteinExistence type="predicted"/>
<dbReference type="Proteomes" id="UP001500363">
    <property type="component" value="Unassembled WGS sequence"/>
</dbReference>
<evidence type="ECO:0000259" key="1">
    <source>
        <dbReference type="SMART" id="SM00418"/>
    </source>
</evidence>
<keyword evidence="3" id="KW-1185">Reference proteome</keyword>
<organism evidence="2 3">
    <name type="scientific">Kribbella lupini</name>
    <dbReference type="NCBI Taxonomy" id="291602"/>
    <lineage>
        <taxon>Bacteria</taxon>
        <taxon>Bacillati</taxon>
        <taxon>Actinomycetota</taxon>
        <taxon>Actinomycetes</taxon>
        <taxon>Propionibacteriales</taxon>
        <taxon>Kribbellaceae</taxon>
        <taxon>Kribbella</taxon>
    </lineage>
</organism>
<dbReference type="Gene3D" id="1.10.10.10">
    <property type="entry name" value="Winged helix-like DNA-binding domain superfamily/Winged helix DNA-binding domain"/>
    <property type="match status" value="1"/>
</dbReference>
<protein>
    <submittedName>
        <fullName evidence="2">Helix-turn-helix domain-containing protein</fullName>
    </submittedName>
</protein>
<dbReference type="InterPro" id="IPR011991">
    <property type="entry name" value="ArsR-like_HTH"/>
</dbReference>
<evidence type="ECO:0000313" key="2">
    <source>
        <dbReference type="EMBL" id="GAA1529793.1"/>
    </source>
</evidence>